<evidence type="ECO:0000313" key="1">
    <source>
        <dbReference type="EMBL" id="GIX62422.1"/>
    </source>
</evidence>
<dbReference type="RefSeq" id="XP_067714491.1">
    <property type="nucleotide sequence ID" value="XM_067858390.1"/>
</dbReference>
<sequence>MCKYAIIESAGGGVRGELDGKELHHVVVEDAAGLGVVEAALEVGADAGAARAAVVGGVELGDDHGGVVAGVGGQHLGDHLEGLGELARRVLLETGEGLGELGQLPRHLDFEGAAPGEVAGVADGGGDAAQGVVDGALDLVQHALGGALEDDGRQAVLDRLEDDGLLRRNVHHLDGLGHAQVVLAGHGELHHGGGAESAAEPAELELGGDLHHHYAHGVAVVQRQLGDGAVCDHAADALVLDRPDHGLHLGLLALAEVQQLLGGVEEHSALGLGAGELEAAGDHEDLGAGELLDDAADVTHDGHAVHYRGLVEAAAADLDDADVVDVEVLGVGGDDGGAGLGDEGGDELGARNVLAGDAGADHGGQLGLVADVGHLPDDLLLHQLEQALVGQLVAEADVRDVESLVQQKRGLRNVKLSLRAVVAAPRPVA</sequence>
<proteinExistence type="predicted"/>
<reference evidence="1 2" key="1">
    <citation type="submission" date="2021-06" db="EMBL/GenBank/DDBJ databases">
        <title>Genome sequence of Babesia caballi.</title>
        <authorList>
            <person name="Yamagishi J."/>
            <person name="Kidaka T."/>
            <person name="Ochi A."/>
        </authorList>
    </citation>
    <scope>NUCLEOTIDE SEQUENCE [LARGE SCALE GENOMIC DNA]</scope>
    <source>
        <strain evidence="1">USDA-D6B2</strain>
    </source>
</reference>
<protein>
    <submittedName>
        <fullName evidence="1">Uncharacterized protein</fullName>
    </submittedName>
</protein>
<dbReference type="Proteomes" id="UP001497744">
    <property type="component" value="Unassembled WGS sequence"/>
</dbReference>
<name>A0AAV4LQ93_BABCB</name>
<gene>
    <name evidence="1" type="ORF">BcabD6B2_18570</name>
</gene>
<dbReference type="AlphaFoldDB" id="A0AAV4LQ93"/>
<evidence type="ECO:0000313" key="2">
    <source>
        <dbReference type="Proteomes" id="UP001497744"/>
    </source>
</evidence>
<dbReference type="GeneID" id="94193903"/>
<dbReference type="EMBL" id="BPLF01000002">
    <property type="protein sequence ID" value="GIX62422.1"/>
    <property type="molecule type" value="Genomic_DNA"/>
</dbReference>
<comment type="caution">
    <text evidence="1">The sequence shown here is derived from an EMBL/GenBank/DDBJ whole genome shotgun (WGS) entry which is preliminary data.</text>
</comment>
<accession>A0AAV4LQ93</accession>
<keyword evidence="2" id="KW-1185">Reference proteome</keyword>
<organism evidence="1 2">
    <name type="scientific">Babesia caballi</name>
    <dbReference type="NCBI Taxonomy" id="5871"/>
    <lineage>
        <taxon>Eukaryota</taxon>
        <taxon>Sar</taxon>
        <taxon>Alveolata</taxon>
        <taxon>Apicomplexa</taxon>
        <taxon>Aconoidasida</taxon>
        <taxon>Piroplasmida</taxon>
        <taxon>Babesiidae</taxon>
        <taxon>Babesia</taxon>
    </lineage>
</organism>